<dbReference type="Gene3D" id="1.10.10.60">
    <property type="entry name" value="Homeodomain-like"/>
    <property type="match status" value="1"/>
</dbReference>
<dbReference type="OrthoDB" id="608866at2759"/>
<keyword evidence="8" id="KW-0238">DNA-binding</keyword>
<keyword evidence="7 11" id="KW-0175">Coiled coil</keyword>
<evidence type="ECO:0000256" key="6">
    <source>
        <dbReference type="ARBA" id="ARBA00023015"/>
    </source>
</evidence>
<feature type="domain" description="Myb-like" evidence="13">
    <location>
        <begin position="151"/>
        <end position="208"/>
    </location>
</feature>
<evidence type="ECO:0000256" key="4">
    <source>
        <dbReference type="ARBA" id="ARBA00022454"/>
    </source>
</evidence>
<evidence type="ECO:0000256" key="8">
    <source>
        <dbReference type="ARBA" id="ARBA00023125"/>
    </source>
</evidence>
<keyword evidence="16" id="KW-1185">Reference proteome</keyword>
<evidence type="ECO:0000256" key="7">
    <source>
        <dbReference type="ARBA" id="ARBA00023054"/>
    </source>
</evidence>
<dbReference type="PROSITE" id="PS50090">
    <property type="entry name" value="MYB_LIKE"/>
    <property type="match status" value="1"/>
</dbReference>
<evidence type="ECO:0000256" key="5">
    <source>
        <dbReference type="ARBA" id="ARBA00022895"/>
    </source>
</evidence>
<sequence>SEITRKDELLIFPEVIFRNFYPEWFHGTGSQSPHSIDPRSHVTLSRSLSTSPARRATPERLARGGRASHARGHRQPPVFSLEQLPLPTLTPLPCRKTQIPGSKDGGAARSRAARTSPPPPASTEGSFLLALRLETAHLCLYCIRPRRLGLSMGVPKQRWTPEEEAALRAGVARHGVGNWRTILKDPEFSSTLRYRSNVDIKDKWRNMNVIVTASGSREKVKTAVKKTKATPKNNDQSTAISTVTSDAEDEIVDVKPIASVSGEACTLIPKKHQSRLDNIILEAVKNLNEPTGSHRTSIANYIELLSAKLKELTTSGKLIKVNRKYRIAPSSPYSECRRPKILLLEDIQRESFKLGSDDSKTLTRTQVDAELARMANMTAEEAAVAAARAVAEAEAILAEAEAAAREAEAAEADAQAAQAFAEAALLILKNRNAEKLVIALVFKSLLPSFPFTCRKGFIVPSGTYWLLVSCH</sequence>
<evidence type="ECO:0000313" key="15">
    <source>
        <dbReference type="EMBL" id="TVU05693.1"/>
    </source>
</evidence>
<dbReference type="PROSITE" id="PS51294">
    <property type="entry name" value="HTH_MYB"/>
    <property type="match status" value="1"/>
</dbReference>
<evidence type="ECO:0000313" key="16">
    <source>
        <dbReference type="Proteomes" id="UP000324897"/>
    </source>
</evidence>
<feature type="region of interest" description="Disordered" evidence="12">
    <location>
        <begin position="29"/>
        <end position="123"/>
    </location>
</feature>
<feature type="compositionally biased region" description="Low complexity" evidence="12">
    <location>
        <begin position="84"/>
        <end position="93"/>
    </location>
</feature>
<dbReference type="Gramene" id="TVU05693">
    <property type="protein sequence ID" value="TVU05693"/>
    <property type="gene ID" value="EJB05_48870"/>
</dbReference>
<comment type="caution">
    <text evidence="15">The sequence shown here is derived from an EMBL/GenBank/DDBJ whole genome shotgun (WGS) entry which is preliminary data.</text>
</comment>
<evidence type="ECO:0000256" key="10">
    <source>
        <dbReference type="ARBA" id="ARBA00023242"/>
    </source>
</evidence>
<dbReference type="PANTHER" id="PTHR46267">
    <property type="entry name" value="SINGLE MYB HISTONE 4"/>
    <property type="match status" value="1"/>
</dbReference>
<reference evidence="15 16" key="1">
    <citation type="journal article" date="2019" name="Sci. Rep.">
        <title>A high-quality genome of Eragrostis curvula grass provides insights into Poaceae evolution and supports new strategies to enhance forage quality.</title>
        <authorList>
            <person name="Carballo J."/>
            <person name="Santos B.A.C.M."/>
            <person name="Zappacosta D."/>
            <person name="Garbus I."/>
            <person name="Selva J.P."/>
            <person name="Gallo C.A."/>
            <person name="Diaz A."/>
            <person name="Albertini E."/>
            <person name="Caccamo M."/>
            <person name="Echenique V."/>
        </authorList>
    </citation>
    <scope>NUCLEOTIDE SEQUENCE [LARGE SCALE GENOMIC DNA]</scope>
    <source>
        <strain evidence="16">cv. Victoria</strain>
        <tissue evidence="15">Leaf</tissue>
    </source>
</reference>
<dbReference type="Pfam" id="PF00249">
    <property type="entry name" value="Myb_DNA-binding"/>
    <property type="match status" value="1"/>
</dbReference>
<evidence type="ECO:0000256" key="1">
    <source>
        <dbReference type="ARBA" id="ARBA00004574"/>
    </source>
</evidence>
<evidence type="ECO:0000256" key="11">
    <source>
        <dbReference type="SAM" id="Coils"/>
    </source>
</evidence>
<dbReference type="CDD" id="cd11660">
    <property type="entry name" value="SANT_TRF"/>
    <property type="match status" value="1"/>
</dbReference>
<evidence type="ECO:0000256" key="9">
    <source>
        <dbReference type="ARBA" id="ARBA00023163"/>
    </source>
</evidence>
<keyword evidence="5" id="KW-0779">Telomere</keyword>
<feature type="compositionally biased region" description="Polar residues" evidence="12">
    <location>
        <begin position="42"/>
        <end position="52"/>
    </location>
</feature>
<dbReference type="InterPro" id="IPR044597">
    <property type="entry name" value="SMH1-6"/>
</dbReference>
<feature type="non-terminal residue" evidence="15">
    <location>
        <position position="1"/>
    </location>
</feature>
<dbReference type="GO" id="GO:0003691">
    <property type="term" value="F:double-stranded telomeric DNA binding"/>
    <property type="evidence" value="ECO:0007669"/>
    <property type="project" value="InterPro"/>
</dbReference>
<keyword evidence="10" id="KW-0539">Nucleus</keyword>
<evidence type="ECO:0000256" key="3">
    <source>
        <dbReference type="ARBA" id="ARBA00011414"/>
    </source>
</evidence>
<dbReference type="GO" id="GO:0005730">
    <property type="term" value="C:nucleolus"/>
    <property type="evidence" value="ECO:0007669"/>
    <property type="project" value="UniProtKB-SubCell"/>
</dbReference>
<keyword evidence="4" id="KW-0158">Chromosome</keyword>
<protein>
    <submittedName>
        <fullName evidence="15">Uncharacterized protein</fullName>
    </submittedName>
</protein>
<dbReference type="AlphaFoldDB" id="A0A5J9T2T0"/>
<dbReference type="EMBL" id="RWGY01000051">
    <property type="protein sequence ID" value="TVU05693.1"/>
    <property type="molecule type" value="Genomic_DNA"/>
</dbReference>
<gene>
    <name evidence="15" type="ORF">EJB05_48870</name>
</gene>
<dbReference type="InterPro" id="IPR036390">
    <property type="entry name" value="WH_DNA-bd_sf"/>
</dbReference>
<name>A0A5J9T2T0_9POAL</name>
<dbReference type="SUPFAM" id="SSF46785">
    <property type="entry name" value="Winged helix' DNA-binding domain"/>
    <property type="match status" value="1"/>
</dbReference>
<organism evidence="15 16">
    <name type="scientific">Eragrostis curvula</name>
    <name type="common">weeping love grass</name>
    <dbReference type="NCBI Taxonomy" id="38414"/>
    <lineage>
        <taxon>Eukaryota</taxon>
        <taxon>Viridiplantae</taxon>
        <taxon>Streptophyta</taxon>
        <taxon>Embryophyta</taxon>
        <taxon>Tracheophyta</taxon>
        <taxon>Spermatophyta</taxon>
        <taxon>Magnoliopsida</taxon>
        <taxon>Liliopsida</taxon>
        <taxon>Poales</taxon>
        <taxon>Poaceae</taxon>
        <taxon>PACMAD clade</taxon>
        <taxon>Chloridoideae</taxon>
        <taxon>Eragrostideae</taxon>
        <taxon>Eragrostidinae</taxon>
        <taxon>Eragrostis</taxon>
    </lineage>
</organism>
<dbReference type="SUPFAM" id="SSF46689">
    <property type="entry name" value="Homeodomain-like"/>
    <property type="match status" value="1"/>
</dbReference>
<dbReference type="InterPro" id="IPR017930">
    <property type="entry name" value="Myb_dom"/>
</dbReference>
<comment type="subunit">
    <text evidence="3">Forms a homodimer and heterodimers.</text>
</comment>
<feature type="coiled-coil region" evidence="11">
    <location>
        <begin position="383"/>
        <end position="420"/>
    </location>
</feature>
<dbReference type="InterPro" id="IPR001005">
    <property type="entry name" value="SANT/Myb"/>
</dbReference>
<feature type="domain" description="HTH myb-type" evidence="14">
    <location>
        <begin position="151"/>
        <end position="184"/>
    </location>
</feature>
<evidence type="ECO:0000256" key="12">
    <source>
        <dbReference type="SAM" id="MobiDB-lite"/>
    </source>
</evidence>
<evidence type="ECO:0000259" key="13">
    <source>
        <dbReference type="PROSITE" id="PS50090"/>
    </source>
</evidence>
<dbReference type="InterPro" id="IPR009057">
    <property type="entry name" value="Homeodomain-like_sf"/>
</dbReference>
<dbReference type="Proteomes" id="UP000324897">
    <property type="component" value="Unassembled WGS sequence"/>
</dbReference>
<dbReference type="PANTHER" id="PTHR46267:SF8">
    <property type="entry name" value="TELOMERE REPEAT-BINDING FACTOR 1"/>
    <property type="match status" value="1"/>
</dbReference>
<proteinExistence type="predicted"/>
<evidence type="ECO:0000259" key="14">
    <source>
        <dbReference type="PROSITE" id="PS51294"/>
    </source>
</evidence>
<dbReference type="SMART" id="SM00717">
    <property type="entry name" value="SANT"/>
    <property type="match status" value="1"/>
</dbReference>
<keyword evidence="9" id="KW-0804">Transcription</keyword>
<dbReference type="FunFam" id="1.10.10.60:FF:000168">
    <property type="entry name" value="Telomere repeat-binding factor 1"/>
    <property type="match status" value="1"/>
</dbReference>
<accession>A0A5J9T2T0</accession>
<dbReference type="GO" id="GO:0000781">
    <property type="term" value="C:chromosome, telomeric region"/>
    <property type="evidence" value="ECO:0007669"/>
    <property type="project" value="UniProtKB-SubCell"/>
</dbReference>
<evidence type="ECO:0000256" key="2">
    <source>
        <dbReference type="ARBA" id="ARBA00004604"/>
    </source>
</evidence>
<comment type="subcellular location">
    <subcellularLocation>
        <location evidence="1">Chromosome</location>
        <location evidence="1">Telomere</location>
    </subcellularLocation>
    <subcellularLocation>
        <location evidence="2">Nucleus</location>
        <location evidence="2">Nucleolus</location>
    </subcellularLocation>
</comment>
<keyword evidence="6" id="KW-0805">Transcription regulation</keyword>